<proteinExistence type="predicted"/>
<evidence type="ECO:0008006" key="5">
    <source>
        <dbReference type="Google" id="ProtNLM"/>
    </source>
</evidence>
<dbReference type="GO" id="GO:0005886">
    <property type="term" value="C:plasma membrane"/>
    <property type="evidence" value="ECO:0007669"/>
    <property type="project" value="TreeGrafter"/>
</dbReference>
<organism evidence="3 4">
    <name type="scientific">Corynebacterium oculi</name>
    <dbReference type="NCBI Taxonomy" id="1544416"/>
    <lineage>
        <taxon>Bacteria</taxon>
        <taxon>Bacillati</taxon>
        <taxon>Actinomycetota</taxon>
        <taxon>Actinomycetes</taxon>
        <taxon>Mycobacteriales</taxon>
        <taxon>Corynebacteriaceae</taxon>
        <taxon>Corynebacterium</taxon>
    </lineage>
</organism>
<feature type="transmembrane region" description="Helical" evidence="2">
    <location>
        <begin position="31"/>
        <end position="51"/>
    </location>
</feature>
<sequence>MAEHARGFRPVPGPSAEAEEHRRRALRKHKALVTGLLVVAALIFLACSWWQQQPGGAPAWVGYVRAASEAGMVGGLADWFAVTALFRHPMGLPIPHTALIPKKKDQLGDSLSGFVGENFLNAELITEKVATADLPLHAGRWLAKPANAQRVSAEAGRLAGNALRAIDPQDAEGLIRRLLVDKAAEPQWGPPAGRALEQLIEDGKTEPLIDDAIAWLHRKVRGSQELIIRLLDERKPVWAPRFVNDLVGEKIYRELVNWTADVAADPEHEARRALRRFLGQLALDLQHDPQMIERVEGWKAEIMASRPVAQAAPALWRATSTSLIQAAEDSQSLLRRTVEDYSLHWGQRLVAEPELRAEVNRKVVAAAAFVADNYSGQITAIISDTVRAWDAQEASEKIELMVGKDLQFIRLNGTIVGALAGLAIYTISQLLFAA</sequence>
<accession>A0A0N8VZP1</accession>
<dbReference type="Pfam" id="PF04286">
    <property type="entry name" value="DUF445"/>
    <property type="match status" value="1"/>
</dbReference>
<dbReference type="AlphaFoldDB" id="A0A0N8VZP1"/>
<name>A0A0N8VZP1_9CORY</name>
<evidence type="ECO:0000256" key="1">
    <source>
        <dbReference type="SAM" id="MobiDB-lite"/>
    </source>
</evidence>
<keyword evidence="4" id="KW-1185">Reference proteome</keyword>
<dbReference type="STRING" id="1544416.Cocul_01243"/>
<feature type="region of interest" description="Disordered" evidence="1">
    <location>
        <begin position="1"/>
        <end position="22"/>
    </location>
</feature>
<evidence type="ECO:0000313" key="4">
    <source>
        <dbReference type="Proteomes" id="UP000050517"/>
    </source>
</evidence>
<evidence type="ECO:0000256" key="2">
    <source>
        <dbReference type="SAM" id="Phobius"/>
    </source>
</evidence>
<keyword evidence="2" id="KW-1133">Transmembrane helix</keyword>
<comment type="caution">
    <text evidence="3">The sequence shown here is derived from an EMBL/GenBank/DDBJ whole genome shotgun (WGS) entry which is preliminary data.</text>
</comment>
<evidence type="ECO:0000313" key="3">
    <source>
        <dbReference type="EMBL" id="KQB84442.1"/>
    </source>
</evidence>
<dbReference type="Proteomes" id="UP000050517">
    <property type="component" value="Unassembled WGS sequence"/>
</dbReference>
<dbReference type="PANTHER" id="PTHR38442">
    <property type="entry name" value="INNER MEMBRANE PROTEIN-RELATED"/>
    <property type="match status" value="1"/>
</dbReference>
<gene>
    <name evidence="3" type="ORF">Cocul_01243</name>
</gene>
<feature type="transmembrane region" description="Helical" evidence="2">
    <location>
        <begin position="411"/>
        <end position="432"/>
    </location>
</feature>
<dbReference type="OrthoDB" id="9769590at2"/>
<dbReference type="RefSeq" id="WP_055122370.1">
    <property type="nucleotide sequence ID" value="NZ_LKST01000002.1"/>
</dbReference>
<dbReference type="EMBL" id="LKST01000002">
    <property type="protein sequence ID" value="KQB84442.1"/>
    <property type="molecule type" value="Genomic_DNA"/>
</dbReference>
<keyword evidence="2" id="KW-0812">Transmembrane</keyword>
<dbReference type="InterPro" id="IPR007383">
    <property type="entry name" value="DUF445"/>
</dbReference>
<protein>
    <recommendedName>
        <fullName evidence="5">DUF445 domain-containing protein</fullName>
    </recommendedName>
</protein>
<reference evidence="3 4" key="1">
    <citation type="submission" date="2015-10" db="EMBL/GenBank/DDBJ databases">
        <title>Corynebacteirum lowii and Corynebacterium oculi species nova, derived from human clinical disease and and emended description of Corynebacterium mastiditis.</title>
        <authorList>
            <person name="Bernard K."/>
            <person name="Pacheco A.L."/>
            <person name="Mcdougall C."/>
            <person name="Burtx T."/>
            <person name="Weibe D."/>
            <person name="Tyler S."/>
            <person name="Olson A.B."/>
            <person name="Cnockaert M."/>
            <person name="Eguchi H."/>
            <person name="Kuwahara T."/>
            <person name="Nakayama-Imaohji H."/>
            <person name="Boudewijins M."/>
            <person name="Van Hoecke F."/>
            <person name="Bernier A.-M."/>
            <person name="Vandamme P."/>
        </authorList>
    </citation>
    <scope>NUCLEOTIDE SEQUENCE [LARGE SCALE GENOMIC DNA]</scope>
    <source>
        <strain evidence="3 4">NML 130210</strain>
    </source>
</reference>
<keyword evidence="2" id="KW-0472">Membrane</keyword>
<dbReference type="PATRIC" id="fig|1544416.3.peg.1248"/>
<dbReference type="PANTHER" id="PTHR38442:SF1">
    <property type="entry name" value="INNER MEMBRANE PROTEIN"/>
    <property type="match status" value="1"/>
</dbReference>